<accession>A0A6M3ZTZ6</accession>
<dbReference type="InterPro" id="IPR051803">
    <property type="entry name" value="TA_system_RelE-like_toxin"/>
</dbReference>
<evidence type="ECO:0000313" key="3">
    <source>
        <dbReference type="EMBL" id="QJQ01390.1"/>
    </source>
</evidence>
<dbReference type="Gene3D" id="3.30.2310.20">
    <property type="entry name" value="RelE-like"/>
    <property type="match status" value="1"/>
</dbReference>
<dbReference type="Proteomes" id="UP000501648">
    <property type="component" value="Chromosome"/>
</dbReference>
<dbReference type="RefSeq" id="WP_017450550.1">
    <property type="nucleotide sequence ID" value="NZ_CP008956.1"/>
</dbReference>
<dbReference type="InterPro" id="IPR007712">
    <property type="entry name" value="RelE/ParE_toxin"/>
</dbReference>
<dbReference type="EMBL" id="CP008956">
    <property type="protein sequence ID" value="QJQ01390.1"/>
    <property type="molecule type" value="Genomic_DNA"/>
</dbReference>
<comment type="similarity">
    <text evidence="1">Belongs to the RelE toxin family.</text>
</comment>
<gene>
    <name evidence="3" type="ORF">C798_14435</name>
</gene>
<sequence>MILRWLPTALHDRDALIDYIAQHSLRAAIDQGDKIEDQLLHLVAHPLLGRAGRIHGTRELVIGGTPFIAVYRYRPRQRVIEVMRLLHGAQQWPPVED</sequence>
<protein>
    <submittedName>
        <fullName evidence="3">Type II toxin-antitoxin system RelE/ParE family toxin</fullName>
    </submittedName>
</protein>
<evidence type="ECO:0000256" key="2">
    <source>
        <dbReference type="ARBA" id="ARBA00022649"/>
    </source>
</evidence>
<organism evidence="3 4">
    <name type="scientific">Herbaspirillum rubrisubalbicans Os34</name>
    <dbReference type="NCBI Taxonomy" id="1235827"/>
    <lineage>
        <taxon>Bacteria</taxon>
        <taxon>Pseudomonadati</taxon>
        <taxon>Pseudomonadota</taxon>
        <taxon>Betaproteobacteria</taxon>
        <taxon>Burkholderiales</taxon>
        <taxon>Oxalobacteraceae</taxon>
        <taxon>Herbaspirillum</taxon>
    </lineage>
</organism>
<proteinExistence type="inferred from homology"/>
<evidence type="ECO:0000256" key="1">
    <source>
        <dbReference type="ARBA" id="ARBA00006226"/>
    </source>
</evidence>
<dbReference type="InterPro" id="IPR035093">
    <property type="entry name" value="RelE/ParE_toxin_dom_sf"/>
</dbReference>
<keyword evidence="2" id="KW-1277">Toxin-antitoxin system</keyword>
<dbReference type="NCBIfam" id="TIGR02385">
    <property type="entry name" value="RelE_StbE"/>
    <property type="match status" value="1"/>
</dbReference>
<dbReference type="PANTHER" id="PTHR33755">
    <property type="entry name" value="TOXIN PARE1-RELATED"/>
    <property type="match status" value="1"/>
</dbReference>
<dbReference type="AlphaFoldDB" id="A0A6M3ZTZ6"/>
<dbReference type="Pfam" id="PF05016">
    <property type="entry name" value="ParE_toxin"/>
    <property type="match status" value="1"/>
</dbReference>
<evidence type="ECO:0000313" key="4">
    <source>
        <dbReference type="Proteomes" id="UP000501648"/>
    </source>
</evidence>
<reference evidence="3 4" key="1">
    <citation type="journal article" date="2012" name="J. Bacteriol.">
        <title>Genome sequence of the pathogenic Herbaspirillum seropedicae strain Os34, isolated from rice roots.</title>
        <authorList>
            <person name="Ye W."/>
            <person name="Ye S."/>
            <person name="Liu J."/>
            <person name="Chang S."/>
            <person name="Chen M."/>
            <person name="Zhu B."/>
            <person name="Guo L."/>
            <person name="An Q."/>
        </authorList>
    </citation>
    <scope>NUCLEOTIDE SEQUENCE [LARGE SCALE GENOMIC DNA]</scope>
    <source>
        <strain evidence="3 4">Os34</strain>
    </source>
</reference>
<dbReference type="PANTHER" id="PTHR33755:SF6">
    <property type="entry name" value="PLASMID STABILIZATION SYSTEM PROTEIN"/>
    <property type="match status" value="1"/>
</dbReference>
<name>A0A6M3ZTZ6_9BURK</name>